<dbReference type="PANTHER" id="PTHR44835">
    <property type="entry name" value="UDP-N-ACETYLGLUCOSAMINE--PEPTIDE N-ACETYLGLUCOSAMINYLTRANSFERASE SPINDLY-RELATED"/>
    <property type="match status" value="1"/>
</dbReference>
<proteinExistence type="inferred from homology"/>
<dbReference type="GO" id="GO:0097363">
    <property type="term" value="F:protein O-acetylglucosaminyltransferase activity"/>
    <property type="evidence" value="ECO:0007669"/>
    <property type="project" value="UniProtKB-EC"/>
</dbReference>
<dbReference type="Pfam" id="PF13424">
    <property type="entry name" value="TPR_12"/>
    <property type="match status" value="1"/>
</dbReference>
<dbReference type="SUPFAM" id="SSF48452">
    <property type="entry name" value="TPR-like"/>
    <property type="match status" value="3"/>
</dbReference>
<dbReference type="InterPro" id="IPR011990">
    <property type="entry name" value="TPR-like_helical_dom_sf"/>
</dbReference>
<feature type="repeat" description="TPR" evidence="8">
    <location>
        <begin position="464"/>
        <end position="497"/>
    </location>
</feature>
<comment type="caution">
    <text evidence="10">The sequence shown here is derived from an EMBL/GenBank/DDBJ whole genome shotgun (WGS) entry which is preliminary data.</text>
</comment>
<evidence type="ECO:0000256" key="3">
    <source>
        <dbReference type="ARBA" id="ARBA00011970"/>
    </source>
</evidence>
<evidence type="ECO:0000256" key="5">
    <source>
        <dbReference type="ARBA" id="ARBA00022679"/>
    </source>
</evidence>
<comment type="pathway">
    <text evidence="1">Protein modification; protein glycosylation.</text>
</comment>
<dbReference type="Gene3D" id="1.25.40.10">
    <property type="entry name" value="Tetratricopeptide repeat domain"/>
    <property type="match status" value="2"/>
</dbReference>
<evidence type="ECO:0000256" key="1">
    <source>
        <dbReference type="ARBA" id="ARBA00004922"/>
    </source>
</evidence>
<dbReference type="InterPro" id="IPR051939">
    <property type="entry name" value="Glycosyltr_41/O-GlcNAc_trsf"/>
</dbReference>
<dbReference type="InterPro" id="IPR029489">
    <property type="entry name" value="OGT/SEC/SPY_C"/>
</dbReference>
<dbReference type="Pfam" id="PF13432">
    <property type="entry name" value="TPR_16"/>
    <property type="match status" value="1"/>
</dbReference>
<keyword evidence="4" id="KW-0328">Glycosyltransferase</keyword>
<feature type="domain" description="O-GlcNAc transferase C-terminal" evidence="9">
    <location>
        <begin position="757"/>
        <end position="920"/>
    </location>
</feature>
<organism evidence="10 11">
    <name type="scientific">Aquipseudomonas guryensis</name>
    <dbReference type="NCBI Taxonomy" id="2759165"/>
    <lineage>
        <taxon>Bacteria</taxon>
        <taxon>Pseudomonadati</taxon>
        <taxon>Pseudomonadota</taxon>
        <taxon>Gammaproteobacteria</taxon>
        <taxon>Pseudomonadales</taxon>
        <taxon>Pseudomonadaceae</taxon>
        <taxon>Aquipseudomonas</taxon>
    </lineage>
</organism>
<dbReference type="PROSITE" id="PS50005">
    <property type="entry name" value="TPR"/>
    <property type="match status" value="4"/>
</dbReference>
<dbReference type="UniPathway" id="UPA00378"/>
<feature type="repeat" description="TPR" evidence="8">
    <location>
        <begin position="77"/>
        <end position="110"/>
    </location>
</feature>
<feature type="repeat" description="TPR" evidence="8">
    <location>
        <begin position="396"/>
        <end position="429"/>
    </location>
</feature>
<reference evidence="10 11" key="1">
    <citation type="submission" date="2020-08" db="EMBL/GenBank/DDBJ databases">
        <authorList>
            <person name="Kim C.M."/>
        </authorList>
    </citation>
    <scope>NUCLEOTIDE SEQUENCE [LARGE SCALE GENOMIC DNA]</scope>
    <source>
        <strain evidence="10 11">SR9</strain>
    </source>
</reference>
<dbReference type="Gene3D" id="3.10.450.50">
    <property type="match status" value="1"/>
</dbReference>
<accession>A0A7W4DCA2</accession>
<dbReference type="PANTHER" id="PTHR44835:SF1">
    <property type="entry name" value="PROTEIN O-GLCNAC TRANSFERASE"/>
    <property type="match status" value="1"/>
</dbReference>
<dbReference type="SUPFAM" id="SSF53756">
    <property type="entry name" value="UDP-Glycosyltransferase/glycogen phosphorylase"/>
    <property type="match status" value="1"/>
</dbReference>
<dbReference type="InterPro" id="IPR004027">
    <property type="entry name" value="SEC_C_motif"/>
</dbReference>
<dbReference type="Pfam" id="PF02810">
    <property type="entry name" value="SEC-C"/>
    <property type="match status" value="1"/>
</dbReference>
<evidence type="ECO:0000256" key="7">
    <source>
        <dbReference type="ARBA" id="ARBA00022803"/>
    </source>
</evidence>
<dbReference type="Gene3D" id="3.40.50.2000">
    <property type="entry name" value="Glycogen Phosphorylase B"/>
    <property type="match status" value="1"/>
</dbReference>
<gene>
    <name evidence="10" type="ORF">H3H45_10270</name>
</gene>
<keyword evidence="7 8" id="KW-0802">TPR repeat</keyword>
<feature type="domain" description="O-GlcNAc transferase C-terminal" evidence="9">
    <location>
        <begin position="566"/>
        <end position="722"/>
    </location>
</feature>
<dbReference type="Pfam" id="PF13844">
    <property type="entry name" value="Glyco_transf_41"/>
    <property type="match status" value="2"/>
</dbReference>
<keyword evidence="11" id="KW-1185">Reference proteome</keyword>
<evidence type="ECO:0000256" key="8">
    <source>
        <dbReference type="PROSITE-ProRule" id="PRU00339"/>
    </source>
</evidence>
<keyword evidence="6" id="KW-0677">Repeat</keyword>
<dbReference type="EMBL" id="JACJFN010000002">
    <property type="protein sequence ID" value="MBB1519622.1"/>
    <property type="molecule type" value="Genomic_DNA"/>
</dbReference>
<protein>
    <recommendedName>
        <fullName evidence="3">protein O-GlcNAc transferase</fullName>
        <ecNumber evidence="3">2.4.1.255</ecNumber>
    </recommendedName>
</protein>
<dbReference type="InterPro" id="IPR019734">
    <property type="entry name" value="TPR_rpt"/>
</dbReference>
<dbReference type="Pfam" id="PF14559">
    <property type="entry name" value="TPR_19"/>
    <property type="match status" value="1"/>
</dbReference>
<dbReference type="RefSeq" id="WP_182833628.1">
    <property type="nucleotide sequence ID" value="NZ_JACJFN010000002.1"/>
</dbReference>
<dbReference type="Pfam" id="PF13181">
    <property type="entry name" value="TPR_8"/>
    <property type="match status" value="1"/>
</dbReference>
<sequence length="940" mass="106403">MSVDTEWLVDFFRRQARLGFEEGDYTRTRNCCSELLRQLPKDREAWQLLGEAALASHDSVTALRAFDQLLELEPQNVDYAMKLGQASLQAQDWPAAISAFDQVLALQPEHPGALEALQLIGQLQAKLDILGQLPAVLPARNAPCFCGSGLKYKKCCLRKSSQQLVQQRIEQAYAAGEWQQVLSLISDLESLSSREQLVLALARYQLGQRDRAYPLLKSARREWPDDLEVAAALADLELDHDVATAQRLAELVLAAQPGQWRASLVLAAVYARQGQATAAEATLRELVRLDPACDTAWQRLSNFLRKSQREQDEALLMREWTQRCPDNPTAWFHRGMSAVLAARGDEGRGYLQQALALDPRHHEAQCWIGQSYQNEQNPHRALEHLMLGLQIKPDYQVGWNMLGGVYHSVGRQHEAEGCFMRALAITPDQAEAWNNLANTYLDARLLDEAERVMHVGISLNGREPNLWNNLGNILSAAKRISEAREAYQKALDVAPDYRPVLINLAGVEANFGNLDRAIELLRDVLDTAQARTNTFFFANYHADWSGEQVFAIYQDIIERFYPKRRYFDYANSLEPKRRLRIGYISPDFRHHVCALFIEPLMRNHDHHKVEVFAYSLVRLEDQVTERFMGYADHWRHCVGLSNELVAEQIRADRIDILIDLAGHTANNGLACLALKPAPVQVSWWMGFAFGTGLKAVDYFLADEQMLPPGCENAFAEQLWRMPGPAVAYMPNAMLPEVSPLPAQSNGFITFGSLTRPVRLNHRVIRVWSELLKRVANSRLILDSSAFDDAGLCEHYRHKFAEQGIDASRLEFGYTSPVWDALGKMDIALDCFPHNSGTTLYESLWMGLPVVTLRDRPSMGRVGALILHGVGRGEWCTDSEEEYLAKLVELAADSVRLAEIRQGLREEMRASALCDGADFARRMEQTYQQMWQRYCEQGEQQ</sequence>
<dbReference type="Gene3D" id="3.40.50.11380">
    <property type="match status" value="1"/>
</dbReference>
<dbReference type="Pfam" id="PF13431">
    <property type="entry name" value="TPR_17"/>
    <property type="match status" value="1"/>
</dbReference>
<evidence type="ECO:0000256" key="6">
    <source>
        <dbReference type="ARBA" id="ARBA00022737"/>
    </source>
</evidence>
<evidence type="ECO:0000313" key="11">
    <source>
        <dbReference type="Proteomes" id="UP000581189"/>
    </source>
</evidence>
<evidence type="ECO:0000259" key="9">
    <source>
        <dbReference type="Pfam" id="PF13844"/>
    </source>
</evidence>
<dbReference type="SUPFAM" id="SSF103642">
    <property type="entry name" value="Sec-C motif"/>
    <property type="match status" value="1"/>
</dbReference>
<evidence type="ECO:0000256" key="4">
    <source>
        <dbReference type="ARBA" id="ARBA00022676"/>
    </source>
</evidence>
<dbReference type="EC" id="2.4.1.255" evidence="3"/>
<feature type="repeat" description="TPR" evidence="8">
    <location>
        <begin position="43"/>
        <end position="76"/>
    </location>
</feature>
<evidence type="ECO:0000313" key="10">
    <source>
        <dbReference type="EMBL" id="MBB1519622.1"/>
    </source>
</evidence>
<dbReference type="SMART" id="SM00028">
    <property type="entry name" value="TPR"/>
    <property type="match status" value="10"/>
</dbReference>
<evidence type="ECO:0000256" key="2">
    <source>
        <dbReference type="ARBA" id="ARBA00005386"/>
    </source>
</evidence>
<dbReference type="Proteomes" id="UP000581189">
    <property type="component" value="Unassembled WGS sequence"/>
</dbReference>
<keyword evidence="5" id="KW-0808">Transferase</keyword>
<dbReference type="AlphaFoldDB" id="A0A7W4DCA2"/>
<comment type="similarity">
    <text evidence="2">Belongs to the glycosyltransferase 41 family. O-GlcNAc transferase subfamily.</text>
</comment>
<name>A0A7W4DCA2_9GAMM</name>